<comment type="caution">
    <text evidence="2">The sequence shown here is derived from an EMBL/GenBank/DDBJ whole genome shotgun (WGS) entry which is preliminary data.</text>
</comment>
<dbReference type="InterPro" id="IPR036914">
    <property type="entry name" value="MGS-like_dom_sf"/>
</dbReference>
<accession>A0A6I3V0K4</accession>
<dbReference type="EMBL" id="WNIA01000905">
    <property type="protein sequence ID" value="MTW00270.1"/>
    <property type="molecule type" value="Genomic_DNA"/>
</dbReference>
<feature type="non-terminal residue" evidence="2">
    <location>
        <position position="1"/>
    </location>
</feature>
<dbReference type="GO" id="GO:0004643">
    <property type="term" value="F:phosphoribosylaminoimidazolecarboxamide formyltransferase activity"/>
    <property type="evidence" value="ECO:0007669"/>
    <property type="project" value="InterPro"/>
</dbReference>
<feature type="non-terminal residue" evidence="2">
    <location>
        <position position="83"/>
    </location>
</feature>
<dbReference type="Gene3D" id="3.40.50.1380">
    <property type="entry name" value="Methylglyoxal synthase-like domain"/>
    <property type="match status" value="1"/>
</dbReference>
<gene>
    <name evidence="2" type="ORF">GM536_14820</name>
</gene>
<reference evidence="2 3" key="1">
    <citation type="submission" date="2019-11" db="EMBL/GenBank/DDBJ databases">
        <title>Growth characteristics of pneumococcus vary with the chemical composition of the capsule and with environmental conditions.</title>
        <authorList>
            <person name="Tothpal A."/>
            <person name="Desobry K."/>
            <person name="Joshi S."/>
            <person name="Wyllie A.L."/>
            <person name="Weinberger D.M."/>
        </authorList>
    </citation>
    <scope>NUCLEOTIDE SEQUENCE [LARGE SCALE GENOMIC DNA]</scope>
    <source>
        <strain evidence="3">pnumococcus19F</strain>
    </source>
</reference>
<name>A0A6I3V0K4_STREE</name>
<keyword evidence="2" id="KW-0808">Transferase</keyword>
<dbReference type="PANTHER" id="PTHR11692">
    <property type="entry name" value="BIFUNCTIONAL PURINE BIOSYNTHESIS PROTEIN PURH"/>
    <property type="match status" value="1"/>
</dbReference>
<dbReference type="Proteomes" id="UP000437160">
    <property type="component" value="Unassembled WGS sequence"/>
</dbReference>
<dbReference type="GO" id="GO:0005829">
    <property type="term" value="C:cytosol"/>
    <property type="evidence" value="ECO:0007669"/>
    <property type="project" value="TreeGrafter"/>
</dbReference>
<evidence type="ECO:0000313" key="3">
    <source>
        <dbReference type="Proteomes" id="UP000437160"/>
    </source>
</evidence>
<dbReference type="AlphaFoldDB" id="A0A6I3V0K4"/>
<dbReference type="InterPro" id="IPR011607">
    <property type="entry name" value="MGS-like_dom"/>
</dbReference>
<evidence type="ECO:0000259" key="1">
    <source>
        <dbReference type="PROSITE" id="PS51855"/>
    </source>
</evidence>
<dbReference type="PANTHER" id="PTHR11692:SF0">
    <property type="entry name" value="BIFUNCTIONAL PURINE BIOSYNTHESIS PROTEIN ATIC"/>
    <property type="match status" value="1"/>
</dbReference>
<dbReference type="SUPFAM" id="SSF52335">
    <property type="entry name" value="Methylglyoxal synthase-like"/>
    <property type="match status" value="1"/>
</dbReference>
<dbReference type="SMART" id="SM00851">
    <property type="entry name" value="MGS"/>
    <property type="match status" value="1"/>
</dbReference>
<sequence>DNAGVETIAIDDVTGFPEMMDGRVKTLHPNIHGGLLARRDLDSHLEAAKSNNIELIDLVVVNLYPFKETILKPDVTYADAVEN</sequence>
<dbReference type="GO" id="GO:0003937">
    <property type="term" value="F:IMP cyclohydrolase activity"/>
    <property type="evidence" value="ECO:0007669"/>
    <property type="project" value="InterPro"/>
</dbReference>
<dbReference type="GO" id="GO:0006189">
    <property type="term" value="P:'de novo' IMP biosynthetic process"/>
    <property type="evidence" value="ECO:0007669"/>
    <property type="project" value="TreeGrafter"/>
</dbReference>
<evidence type="ECO:0000313" key="2">
    <source>
        <dbReference type="EMBL" id="MTW00270.1"/>
    </source>
</evidence>
<dbReference type="Pfam" id="PF02142">
    <property type="entry name" value="MGS"/>
    <property type="match status" value="1"/>
</dbReference>
<organism evidence="2 3">
    <name type="scientific">Streptococcus pneumoniae</name>
    <dbReference type="NCBI Taxonomy" id="1313"/>
    <lineage>
        <taxon>Bacteria</taxon>
        <taxon>Bacillati</taxon>
        <taxon>Bacillota</taxon>
        <taxon>Bacilli</taxon>
        <taxon>Lactobacillales</taxon>
        <taxon>Streptococcaceae</taxon>
        <taxon>Streptococcus</taxon>
    </lineage>
</organism>
<feature type="domain" description="MGS-like" evidence="1">
    <location>
        <begin position="1"/>
        <end position="83"/>
    </location>
</feature>
<dbReference type="PROSITE" id="PS51855">
    <property type="entry name" value="MGS"/>
    <property type="match status" value="1"/>
</dbReference>
<proteinExistence type="predicted"/>
<protein>
    <submittedName>
        <fullName evidence="2">Bifunctional phosphoribosylaminoimidazolecarboxamide formyltransferase/IMP cyclohydrolase</fullName>
    </submittedName>
</protein>
<dbReference type="InterPro" id="IPR002695">
    <property type="entry name" value="PurH-like"/>
</dbReference>
<keyword evidence="2" id="KW-0378">Hydrolase</keyword>